<dbReference type="GeneID" id="6084366"/>
<protein>
    <submittedName>
        <fullName evidence="2">Predicted protein</fullName>
    </submittedName>
</protein>
<keyword evidence="3" id="KW-1185">Reference proteome</keyword>
<dbReference type="Proteomes" id="UP000001194">
    <property type="component" value="Unassembled WGS sequence"/>
</dbReference>
<evidence type="ECO:0000256" key="1">
    <source>
        <dbReference type="SAM" id="Phobius"/>
    </source>
</evidence>
<dbReference type="KEGG" id="lbc:LACBIDRAFT_313152"/>
<dbReference type="RefSeq" id="XP_001888653.1">
    <property type="nucleotide sequence ID" value="XM_001888618.1"/>
</dbReference>
<dbReference type="AlphaFoldDB" id="B0DXN1"/>
<dbReference type="OrthoDB" id="10372367at2759"/>
<sequence>MLPSFCLPHVSTHVDVPDAGQLIILIDSEPVSRCFYSPSGRREVVSAIDQLTSTARLEYLRTFLALFLTALLLSLGKKKNISWTVYNSH</sequence>
<evidence type="ECO:0000313" key="2">
    <source>
        <dbReference type="EMBL" id="EDR00644.1"/>
    </source>
</evidence>
<dbReference type="InParanoid" id="B0DXN1"/>
<keyword evidence="1" id="KW-0812">Transmembrane</keyword>
<proteinExistence type="predicted"/>
<organism evidence="3">
    <name type="scientific">Laccaria bicolor (strain S238N-H82 / ATCC MYA-4686)</name>
    <name type="common">Bicoloured deceiver</name>
    <name type="synonym">Laccaria laccata var. bicolor</name>
    <dbReference type="NCBI Taxonomy" id="486041"/>
    <lineage>
        <taxon>Eukaryota</taxon>
        <taxon>Fungi</taxon>
        <taxon>Dikarya</taxon>
        <taxon>Basidiomycota</taxon>
        <taxon>Agaricomycotina</taxon>
        <taxon>Agaricomycetes</taxon>
        <taxon>Agaricomycetidae</taxon>
        <taxon>Agaricales</taxon>
        <taxon>Agaricineae</taxon>
        <taxon>Hydnangiaceae</taxon>
        <taxon>Laccaria</taxon>
    </lineage>
</organism>
<name>B0DXN1_LACBS</name>
<dbReference type="EMBL" id="DS547147">
    <property type="protein sequence ID" value="EDR00644.1"/>
    <property type="molecule type" value="Genomic_DNA"/>
</dbReference>
<accession>B0DXN1</accession>
<reference evidence="2 3" key="1">
    <citation type="journal article" date="2008" name="Nature">
        <title>The genome of Laccaria bicolor provides insights into mycorrhizal symbiosis.</title>
        <authorList>
            <person name="Martin F."/>
            <person name="Aerts A."/>
            <person name="Ahren D."/>
            <person name="Brun A."/>
            <person name="Danchin E.G.J."/>
            <person name="Duchaussoy F."/>
            <person name="Gibon J."/>
            <person name="Kohler A."/>
            <person name="Lindquist E."/>
            <person name="Pereda V."/>
            <person name="Salamov A."/>
            <person name="Shapiro H.J."/>
            <person name="Wuyts J."/>
            <person name="Blaudez D."/>
            <person name="Buee M."/>
            <person name="Brokstein P."/>
            <person name="Canbaeck B."/>
            <person name="Cohen D."/>
            <person name="Courty P.E."/>
            <person name="Coutinho P.M."/>
            <person name="Delaruelle C."/>
            <person name="Detter J.C."/>
            <person name="Deveau A."/>
            <person name="DiFazio S."/>
            <person name="Duplessis S."/>
            <person name="Fraissinet-Tachet L."/>
            <person name="Lucic E."/>
            <person name="Frey-Klett P."/>
            <person name="Fourrey C."/>
            <person name="Feussner I."/>
            <person name="Gay G."/>
            <person name="Grimwood J."/>
            <person name="Hoegger P.J."/>
            <person name="Jain P."/>
            <person name="Kilaru S."/>
            <person name="Labbe J."/>
            <person name="Lin Y.C."/>
            <person name="Legue V."/>
            <person name="Le Tacon F."/>
            <person name="Marmeisse R."/>
            <person name="Melayah D."/>
            <person name="Montanini B."/>
            <person name="Muratet M."/>
            <person name="Nehls U."/>
            <person name="Niculita-Hirzel H."/>
            <person name="Oudot-Le Secq M.P."/>
            <person name="Peter M."/>
            <person name="Quesneville H."/>
            <person name="Rajashekar B."/>
            <person name="Reich M."/>
            <person name="Rouhier N."/>
            <person name="Schmutz J."/>
            <person name="Yin T."/>
            <person name="Chalot M."/>
            <person name="Henrissat B."/>
            <person name="Kuees U."/>
            <person name="Lucas S."/>
            <person name="Van de Peer Y."/>
            <person name="Podila G.K."/>
            <person name="Polle A."/>
            <person name="Pukkila P.J."/>
            <person name="Richardson P.M."/>
            <person name="Rouze P."/>
            <person name="Sanders I.R."/>
            <person name="Stajich J.E."/>
            <person name="Tunlid A."/>
            <person name="Tuskan G."/>
            <person name="Grigoriev I.V."/>
        </authorList>
    </citation>
    <scope>NUCLEOTIDE SEQUENCE [LARGE SCALE GENOMIC DNA]</scope>
    <source>
        <strain evidence="3">S238N-H82 / ATCC MYA-4686</strain>
    </source>
</reference>
<evidence type="ECO:0000313" key="3">
    <source>
        <dbReference type="Proteomes" id="UP000001194"/>
    </source>
</evidence>
<feature type="transmembrane region" description="Helical" evidence="1">
    <location>
        <begin position="59"/>
        <end position="76"/>
    </location>
</feature>
<keyword evidence="1" id="KW-1133">Transmembrane helix</keyword>
<keyword evidence="1" id="KW-0472">Membrane</keyword>
<dbReference type="HOGENOM" id="CLU_2455125_0_0_1"/>
<gene>
    <name evidence="2" type="ORF">LACBIDRAFT_313152</name>
</gene>